<comment type="caution">
    <text evidence="5">The sequence shown here is derived from an EMBL/GenBank/DDBJ whole genome shotgun (WGS) entry which is preliminary data.</text>
</comment>
<organism evidence="5">
    <name type="scientific">Candidatus Methanofastidiosum methylothiophilum</name>
    <dbReference type="NCBI Taxonomy" id="1705564"/>
    <lineage>
        <taxon>Archaea</taxon>
        <taxon>Methanobacteriati</taxon>
        <taxon>Methanobacteriota</taxon>
        <taxon>Stenosarchaea group</taxon>
        <taxon>Candidatus Methanofastidiosia</taxon>
        <taxon>Candidatus Methanofastidiosales</taxon>
        <taxon>Candidatus Methanofastidiosaceae</taxon>
        <taxon>Candidatus Methanofastidiosum</taxon>
    </lineage>
</organism>
<dbReference type="InterPro" id="IPR036283">
    <property type="entry name" value="NOB1_Zf-like_sf"/>
</dbReference>
<feature type="domain" description="Zinc-ribbon" evidence="2">
    <location>
        <begin position="3"/>
        <end position="23"/>
    </location>
</feature>
<keyword evidence="1" id="KW-0472">Membrane</keyword>
<reference evidence="5 6" key="1">
    <citation type="journal article" date="2016" name="ISME J.">
        <title>Chasing the elusive Euryarchaeota class WSA2: genomes reveal a uniquely fastidious methyl-reducing methanogen.</title>
        <authorList>
            <person name="Nobu M.K."/>
            <person name="Narihiro T."/>
            <person name="Kuroda K."/>
            <person name="Mei R."/>
            <person name="Liu W.T."/>
        </authorList>
    </citation>
    <scope>NUCLEOTIDE SEQUENCE [LARGE SCALE GENOMIC DNA]</scope>
    <source>
        <strain evidence="4">ADurb1013_Bin02101</strain>
        <strain evidence="5">ADurb1213_Bin02801</strain>
    </source>
</reference>
<evidence type="ECO:0000313" key="6">
    <source>
        <dbReference type="Proteomes" id="UP000092420"/>
    </source>
</evidence>
<accession>A0A150JEW7</accession>
<evidence type="ECO:0000259" key="2">
    <source>
        <dbReference type="Pfam" id="PF13240"/>
    </source>
</evidence>
<accession>A0A150J9U6</accession>
<dbReference type="Proteomes" id="UP000092420">
    <property type="component" value="Unassembled WGS sequence"/>
</dbReference>
<sequence>MICKNCNKDIDDSAKYCPECGSSTGSRDEFYVDSDHLIEEIKKIIDEGIATRIIIKDENDKTLLDIPLAAGLVGALIAPWLAALGAIAALVVKCKIIVEKPN</sequence>
<dbReference type="EMBL" id="LNJE01000022">
    <property type="protein sequence ID" value="KYC56262.1"/>
    <property type="molecule type" value="Genomic_DNA"/>
</dbReference>
<accession>A0A150JGA8</accession>
<dbReference type="Pfam" id="PF14242">
    <property type="entry name" value="DUF4342"/>
    <property type="match status" value="1"/>
</dbReference>
<evidence type="ECO:0000259" key="3">
    <source>
        <dbReference type="Pfam" id="PF14242"/>
    </source>
</evidence>
<dbReference type="AlphaFoldDB" id="A0A150JGA8"/>
<protein>
    <recommendedName>
        <fullName evidence="7">Double zinc ribbon</fullName>
    </recommendedName>
</protein>
<dbReference type="SUPFAM" id="SSF144206">
    <property type="entry name" value="NOB1 zinc finger-like"/>
    <property type="match status" value="1"/>
</dbReference>
<evidence type="ECO:0000313" key="5">
    <source>
        <dbReference type="EMBL" id="KYC56262.1"/>
    </source>
</evidence>
<name>A0A150JGA8_9EURY</name>
<dbReference type="EMBL" id="LNJB01000021">
    <property type="protein sequence ID" value="KYC53915.1"/>
    <property type="molecule type" value="Genomic_DNA"/>
</dbReference>
<evidence type="ECO:0008006" key="7">
    <source>
        <dbReference type="Google" id="ProtNLM"/>
    </source>
</evidence>
<proteinExistence type="predicted"/>
<dbReference type="Pfam" id="PF13240">
    <property type="entry name" value="Zn_Ribbon_1"/>
    <property type="match status" value="1"/>
</dbReference>
<gene>
    <name evidence="4" type="ORF">AN188_01356</name>
    <name evidence="5" type="ORF">APG09_01430</name>
</gene>
<evidence type="ECO:0000256" key="1">
    <source>
        <dbReference type="SAM" id="Phobius"/>
    </source>
</evidence>
<feature type="domain" description="DUF4342" evidence="3">
    <location>
        <begin position="27"/>
        <end position="100"/>
    </location>
</feature>
<feature type="transmembrane region" description="Helical" evidence="1">
    <location>
        <begin position="68"/>
        <end position="92"/>
    </location>
</feature>
<dbReference type="InterPro" id="IPR025642">
    <property type="entry name" value="DUF4342"/>
</dbReference>
<evidence type="ECO:0000313" key="4">
    <source>
        <dbReference type="EMBL" id="KYC53915.1"/>
    </source>
</evidence>
<keyword evidence="1" id="KW-1133">Transmembrane helix</keyword>
<keyword evidence="1" id="KW-0812">Transmembrane</keyword>
<dbReference type="InterPro" id="IPR026870">
    <property type="entry name" value="Zinc_ribbon_dom"/>
</dbReference>